<dbReference type="CDD" id="cd00130">
    <property type="entry name" value="PAS"/>
    <property type="match status" value="1"/>
</dbReference>
<name>A0A0P9CWR0_9GAMM</name>
<reference evidence="7" key="1">
    <citation type="submission" date="2016-10" db="EMBL/GenBank/DDBJ databases">
        <authorList>
            <person name="Varghese N."/>
        </authorList>
    </citation>
    <scope>NUCLEOTIDE SEQUENCE [LARGE SCALE GENOMIC DNA]</scope>
    <source>
        <strain evidence="7">HL 19</strain>
    </source>
</reference>
<evidence type="ECO:0000313" key="6">
    <source>
        <dbReference type="EMBL" id="SCY63754.1"/>
    </source>
</evidence>
<keyword evidence="7" id="KW-1185">Reference proteome</keyword>
<dbReference type="InterPro" id="IPR009057">
    <property type="entry name" value="Homeodomain-like_sf"/>
</dbReference>
<dbReference type="Pfam" id="PF02954">
    <property type="entry name" value="HTH_8"/>
    <property type="match status" value="1"/>
</dbReference>
<dbReference type="InterPro" id="IPR002078">
    <property type="entry name" value="Sigma_54_int"/>
</dbReference>
<dbReference type="CDD" id="cd00009">
    <property type="entry name" value="AAA"/>
    <property type="match status" value="1"/>
</dbReference>
<evidence type="ECO:0000256" key="4">
    <source>
        <dbReference type="ARBA" id="ARBA00023163"/>
    </source>
</evidence>
<evidence type="ECO:0000256" key="3">
    <source>
        <dbReference type="ARBA" id="ARBA00023015"/>
    </source>
</evidence>
<dbReference type="InterPro" id="IPR013656">
    <property type="entry name" value="PAS_4"/>
</dbReference>
<dbReference type="InterPro" id="IPR000014">
    <property type="entry name" value="PAS"/>
</dbReference>
<dbReference type="SUPFAM" id="SSF46689">
    <property type="entry name" value="Homeodomain-like"/>
    <property type="match status" value="1"/>
</dbReference>
<dbReference type="InterPro" id="IPR003593">
    <property type="entry name" value="AAA+_ATPase"/>
</dbReference>
<dbReference type="OrthoDB" id="9804019at2"/>
<keyword evidence="3" id="KW-0805">Transcription regulation</keyword>
<protein>
    <submittedName>
        <fullName evidence="6">Sigma54 specific transcriptional regulator, Fis family</fullName>
    </submittedName>
</protein>
<keyword evidence="1" id="KW-0547">Nucleotide-binding</keyword>
<organism evidence="6 7">
    <name type="scientific">Thiohalorhabdus denitrificans</name>
    <dbReference type="NCBI Taxonomy" id="381306"/>
    <lineage>
        <taxon>Bacteria</taxon>
        <taxon>Pseudomonadati</taxon>
        <taxon>Pseudomonadota</taxon>
        <taxon>Gammaproteobacteria</taxon>
        <taxon>Thiohalorhabdales</taxon>
        <taxon>Thiohalorhabdaceae</taxon>
        <taxon>Thiohalorhabdus</taxon>
    </lineage>
</organism>
<dbReference type="SUPFAM" id="SSF55785">
    <property type="entry name" value="PYP-like sensor domain (PAS domain)"/>
    <property type="match status" value="1"/>
</dbReference>
<dbReference type="GO" id="GO:0043565">
    <property type="term" value="F:sequence-specific DNA binding"/>
    <property type="evidence" value="ECO:0007669"/>
    <property type="project" value="InterPro"/>
</dbReference>
<dbReference type="EMBL" id="FMUN01000009">
    <property type="protein sequence ID" value="SCY63754.1"/>
    <property type="molecule type" value="Genomic_DNA"/>
</dbReference>
<evidence type="ECO:0000313" key="7">
    <source>
        <dbReference type="Proteomes" id="UP000183104"/>
    </source>
</evidence>
<dbReference type="Proteomes" id="UP000183104">
    <property type="component" value="Unassembled WGS sequence"/>
</dbReference>
<dbReference type="GO" id="GO:0005524">
    <property type="term" value="F:ATP binding"/>
    <property type="evidence" value="ECO:0007669"/>
    <property type="project" value="UniProtKB-KW"/>
</dbReference>
<dbReference type="InterPro" id="IPR035965">
    <property type="entry name" value="PAS-like_dom_sf"/>
</dbReference>
<dbReference type="PANTHER" id="PTHR32071">
    <property type="entry name" value="TRANSCRIPTIONAL REGULATORY PROTEIN"/>
    <property type="match status" value="1"/>
</dbReference>
<dbReference type="Pfam" id="PF00158">
    <property type="entry name" value="Sigma54_activat"/>
    <property type="match status" value="1"/>
</dbReference>
<dbReference type="PROSITE" id="PS00675">
    <property type="entry name" value="SIGMA54_INTERACT_1"/>
    <property type="match status" value="1"/>
</dbReference>
<dbReference type="STRING" id="381306.AN478_04845"/>
<evidence type="ECO:0000256" key="1">
    <source>
        <dbReference type="ARBA" id="ARBA00022741"/>
    </source>
</evidence>
<dbReference type="SMART" id="SM00382">
    <property type="entry name" value="AAA"/>
    <property type="match status" value="1"/>
</dbReference>
<dbReference type="Gene3D" id="3.40.50.300">
    <property type="entry name" value="P-loop containing nucleotide triphosphate hydrolases"/>
    <property type="match status" value="1"/>
</dbReference>
<dbReference type="InterPro" id="IPR025662">
    <property type="entry name" value="Sigma_54_int_dom_ATP-bd_1"/>
</dbReference>
<dbReference type="RefSeq" id="WP_054965483.1">
    <property type="nucleotide sequence ID" value="NZ_FMUN01000009.1"/>
</dbReference>
<dbReference type="SUPFAM" id="SSF52540">
    <property type="entry name" value="P-loop containing nucleoside triphosphate hydrolases"/>
    <property type="match status" value="1"/>
</dbReference>
<evidence type="ECO:0000259" key="5">
    <source>
        <dbReference type="PROSITE" id="PS50045"/>
    </source>
</evidence>
<keyword evidence="4" id="KW-0804">Transcription</keyword>
<dbReference type="Gene3D" id="1.10.10.60">
    <property type="entry name" value="Homeodomain-like"/>
    <property type="match status" value="1"/>
</dbReference>
<keyword evidence="2" id="KW-0067">ATP-binding</keyword>
<dbReference type="PROSITE" id="PS50045">
    <property type="entry name" value="SIGMA54_INTERACT_4"/>
    <property type="match status" value="1"/>
</dbReference>
<dbReference type="Pfam" id="PF25601">
    <property type="entry name" value="AAA_lid_14"/>
    <property type="match status" value="1"/>
</dbReference>
<dbReference type="InterPro" id="IPR002197">
    <property type="entry name" value="HTH_Fis"/>
</dbReference>
<evidence type="ECO:0000256" key="2">
    <source>
        <dbReference type="ARBA" id="ARBA00022840"/>
    </source>
</evidence>
<sequence>MKAPARSASPEPADLLNAFRQPAILLDRHYRIVAANPAYQGIYGEGEPLAQRHCYEVSHGYSRPCDETGEECPLKSSLERDAPSRVLHIHHTPAGKEHVDVEVHPLRNGSGEVTHFLEVLHQARTASPREDGPGLVGRSPAFNHMVELVERVAPAETAVLLLGESGTGKELVAKAVHEGSRRSGGPFVPVECSGLTESLFESELFGHVKGAFTGAHHQKTGLVEAAHQGTLFLDEVGDIPLSMQVKLLRLLETRTFRPVGGVEPRKTDFRLVCATHRNLEEMVAEGSFRADLFYRLSPFPIPLPPLRERPEDIPLLADALLRRMEQGRGHTLSETAVSCLQAYAFPGNVRELRNLLERATILADGAALLPEHFPGVCGRGLPGGRGEPWPHEILPLDEVEHRYLRWALARAGNDRKELAARLGISERTLYRKLRAARRGEA</sequence>
<dbReference type="Gene3D" id="1.10.8.60">
    <property type="match status" value="1"/>
</dbReference>
<dbReference type="PANTHER" id="PTHR32071:SF113">
    <property type="entry name" value="ALGINATE BIOSYNTHESIS TRANSCRIPTIONAL REGULATORY PROTEIN ALGB"/>
    <property type="match status" value="1"/>
</dbReference>
<dbReference type="AlphaFoldDB" id="A0A0P9CWR0"/>
<dbReference type="InterPro" id="IPR025944">
    <property type="entry name" value="Sigma_54_int_dom_CS"/>
</dbReference>
<gene>
    <name evidence="6" type="ORF">SAMN05661077_2778</name>
</gene>
<dbReference type="InterPro" id="IPR027417">
    <property type="entry name" value="P-loop_NTPase"/>
</dbReference>
<dbReference type="Gene3D" id="3.30.450.20">
    <property type="entry name" value="PAS domain"/>
    <property type="match status" value="1"/>
</dbReference>
<dbReference type="Pfam" id="PF08448">
    <property type="entry name" value="PAS_4"/>
    <property type="match status" value="1"/>
</dbReference>
<dbReference type="InterPro" id="IPR058031">
    <property type="entry name" value="AAA_lid_NorR"/>
</dbReference>
<dbReference type="FunFam" id="3.40.50.300:FF:000006">
    <property type="entry name" value="DNA-binding transcriptional regulator NtrC"/>
    <property type="match status" value="1"/>
</dbReference>
<feature type="domain" description="Sigma-54 factor interaction" evidence="5">
    <location>
        <begin position="135"/>
        <end position="361"/>
    </location>
</feature>
<dbReference type="GO" id="GO:0006355">
    <property type="term" value="P:regulation of DNA-templated transcription"/>
    <property type="evidence" value="ECO:0007669"/>
    <property type="project" value="InterPro"/>
</dbReference>
<dbReference type="PROSITE" id="PS00688">
    <property type="entry name" value="SIGMA54_INTERACT_3"/>
    <property type="match status" value="1"/>
</dbReference>
<accession>A0A0P9CWR0</accession>
<proteinExistence type="predicted"/>
<dbReference type="PATRIC" id="fig|381306.5.peg.1466"/>